<gene>
    <name evidence="1" type="ORF">CTA1_2689</name>
</gene>
<dbReference type="AlphaFoldDB" id="A0A4U6X685"/>
<dbReference type="Proteomes" id="UP000310108">
    <property type="component" value="Unassembled WGS sequence"/>
</dbReference>
<proteinExistence type="predicted"/>
<evidence type="ECO:0000313" key="1">
    <source>
        <dbReference type="EMBL" id="TKW50961.1"/>
    </source>
</evidence>
<protein>
    <submittedName>
        <fullName evidence="1">Uncharacterized protein</fullName>
    </submittedName>
</protein>
<name>A0A4U6X685_9PEZI</name>
<accession>A0A4U6X685</accession>
<sequence length="64" mass="6554">MDPCVGDGAILLSAVKDLGTRYQLPLASANMAVTLRVGTAEALEEVKVAGQGKFGKLVLGQPLA</sequence>
<organism evidence="1 2">
    <name type="scientific">Colletotrichum tanaceti</name>
    <dbReference type="NCBI Taxonomy" id="1306861"/>
    <lineage>
        <taxon>Eukaryota</taxon>
        <taxon>Fungi</taxon>
        <taxon>Dikarya</taxon>
        <taxon>Ascomycota</taxon>
        <taxon>Pezizomycotina</taxon>
        <taxon>Sordariomycetes</taxon>
        <taxon>Hypocreomycetidae</taxon>
        <taxon>Glomerellales</taxon>
        <taxon>Glomerellaceae</taxon>
        <taxon>Colletotrichum</taxon>
        <taxon>Colletotrichum destructivum species complex</taxon>
    </lineage>
</organism>
<comment type="caution">
    <text evidence="1">The sequence shown here is derived from an EMBL/GenBank/DDBJ whole genome shotgun (WGS) entry which is preliminary data.</text>
</comment>
<reference evidence="1 2" key="1">
    <citation type="journal article" date="2019" name="PLoS ONE">
        <title>Comparative genome analysis indicates high evolutionary potential of pathogenicity genes in Colletotrichum tanaceti.</title>
        <authorList>
            <person name="Lelwala R.V."/>
            <person name="Korhonen P.K."/>
            <person name="Young N.D."/>
            <person name="Scott J.B."/>
            <person name="Ades P.A."/>
            <person name="Gasser R.B."/>
            <person name="Taylor P.W.J."/>
        </authorList>
    </citation>
    <scope>NUCLEOTIDE SEQUENCE [LARGE SCALE GENOMIC DNA]</scope>
    <source>
        <strain evidence="1">BRIP57314</strain>
    </source>
</reference>
<dbReference type="EMBL" id="PJEX01000346">
    <property type="protein sequence ID" value="TKW50961.1"/>
    <property type="molecule type" value="Genomic_DNA"/>
</dbReference>
<keyword evidence="2" id="KW-1185">Reference proteome</keyword>
<evidence type="ECO:0000313" key="2">
    <source>
        <dbReference type="Proteomes" id="UP000310108"/>
    </source>
</evidence>